<dbReference type="EMBL" id="UGCU01000001">
    <property type="protein sequence ID" value="STJ09865.1"/>
    <property type="molecule type" value="Genomic_DNA"/>
</dbReference>
<dbReference type="PANTHER" id="PTHR42959">
    <property type="entry name" value="CARBAMOYLTRANSFERASE"/>
    <property type="match status" value="1"/>
</dbReference>
<protein>
    <submittedName>
        <fullName evidence="2">Hydrogenase maturation protein hypF</fullName>
        <ecNumber evidence="2">2.1.3.-</ecNumber>
    </submittedName>
</protein>
<dbReference type="InterPro" id="IPR041440">
    <property type="entry name" value="HypF_C"/>
</dbReference>
<feature type="domain" description="HypF Kae1-like" evidence="1">
    <location>
        <begin position="30"/>
        <end position="97"/>
    </location>
</feature>
<reference evidence="2 3" key="1">
    <citation type="submission" date="2018-06" db="EMBL/GenBank/DDBJ databases">
        <authorList>
            <consortium name="Pathogen Informatics"/>
            <person name="Doyle S."/>
        </authorList>
    </citation>
    <scope>NUCLEOTIDE SEQUENCE [LARGE SCALE GENOMIC DNA]</scope>
    <source>
        <strain evidence="2 3">NCTC9077</strain>
    </source>
</reference>
<dbReference type="Pfam" id="PF17788">
    <property type="entry name" value="HypF_C"/>
    <property type="match status" value="1"/>
</dbReference>
<dbReference type="PANTHER" id="PTHR42959:SF1">
    <property type="entry name" value="CARBAMOYLTRANSFERASE HYPF"/>
    <property type="match status" value="1"/>
</dbReference>
<dbReference type="GO" id="GO:0051604">
    <property type="term" value="P:protein maturation"/>
    <property type="evidence" value="ECO:0007669"/>
    <property type="project" value="TreeGrafter"/>
</dbReference>
<evidence type="ECO:0000313" key="2">
    <source>
        <dbReference type="EMBL" id="STJ09865.1"/>
    </source>
</evidence>
<sequence>MIQWCAKRRNAAPFAGVCADALALPPGFKNVPPVLCLGADLKNTFCLMRGEQAVLSQHLGDLSDDGIQMQWREALRLMQNIYDFTPQYVVHDAHPAMSPASGRAK</sequence>
<evidence type="ECO:0000259" key="1">
    <source>
        <dbReference type="Pfam" id="PF17788"/>
    </source>
</evidence>
<evidence type="ECO:0000313" key="3">
    <source>
        <dbReference type="Proteomes" id="UP000254495"/>
    </source>
</evidence>
<organism evidence="2 3">
    <name type="scientific">Escherichia coli</name>
    <dbReference type="NCBI Taxonomy" id="562"/>
    <lineage>
        <taxon>Bacteria</taxon>
        <taxon>Pseudomonadati</taxon>
        <taxon>Pseudomonadota</taxon>
        <taxon>Gammaproteobacteria</taxon>
        <taxon>Enterobacterales</taxon>
        <taxon>Enterobacteriaceae</taxon>
        <taxon>Escherichia</taxon>
    </lineage>
</organism>
<gene>
    <name evidence="2" type="primary">hypF_3</name>
    <name evidence="2" type="ORF">NCTC9077_01502</name>
</gene>
<dbReference type="Gene3D" id="3.30.420.360">
    <property type="match status" value="1"/>
</dbReference>
<dbReference type="GO" id="GO:0016743">
    <property type="term" value="F:carboxyl- or carbamoyltransferase activity"/>
    <property type="evidence" value="ECO:0007669"/>
    <property type="project" value="TreeGrafter"/>
</dbReference>
<accession>A0A376VF15</accession>
<dbReference type="GO" id="GO:0008270">
    <property type="term" value="F:zinc ion binding"/>
    <property type="evidence" value="ECO:0007669"/>
    <property type="project" value="TreeGrafter"/>
</dbReference>
<name>A0A376VF15_ECOLX</name>
<proteinExistence type="predicted"/>
<dbReference type="Proteomes" id="UP000254495">
    <property type="component" value="Unassembled WGS sequence"/>
</dbReference>
<dbReference type="InterPro" id="IPR051060">
    <property type="entry name" value="Carbamoyltrans_HypF-like"/>
</dbReference>
<keyword evidence="2" id="KW-0808">Transferase</keyword>
<dbReference type="AlphaFoldDB" id="A0A376VF15"/>
<dbReference type="EC" id="2.1.3.-" evidence="2"/>